<comment type="catalytic activity">
    <reaction evidence="2 18 19">
        <text>(6R)-NADPHX = (6S)-NADPHX</text>
        <dbReference type="Rhea" id="RHEA:32227"/>
        <dbReference type="ChEBI" id="CHEBI:64076"/>
        <dbReference type="ChEBI" id="CHEBI:64077"/>
        <dbReference type="EC" id="5.1.99.6"/>
    </reaction>
</comment>
<dbReference type="PIRSF" id="PIRSF017184">
    <property type="entry name" value="Nnr"/>
    <property type="match status" value="1"/>
</dbReference>
<keyword evidence="23" id="KW-1185">Reference proteome</keyword>
<dbReference type="Pfam" id="PF01256">
    <property type="entry name" value="Carb_kinase"/>
    <property type="match status" value="1"/>
</dbReference>
<dbReference type="KEGG" id="hdh:G5B40_05085"/>
<keyword evidence="8 17" id="KW-0521">NADP</keyword>
<evidence type="ECO:0000256" key="2">
    <source>
        <dbReference type="ARBA" id="ARBA00000909"/>
    </source>
</evidence>
<keyword evidence="5 18" id="KW-0479">Metal-binding</keyword>
<dbReference type="SUPFAM" id="SSF64153">
    <property type="entry name" value="YjeF N-terminal domain-like"/>
    <property type="match status" value="1"/>
</dbReference>
<dbReference type="EC" id="5.1.99.6" evidence="19"/>
<comment type="cofactor">
    <cofactor evidence="18 19">
        <name>K(+)</name>
        <dbReference type="ChEBI" id="CHEBI:29103"/>
    </cofactor>
    <text evidence="18 19">Binds 1 potassium ion per subunit.</text>
</comment>
<dbReference type="GO" id="GO:0110051">
    <property type="term" value="P:metabolite repair"/>
    <property type="evidence" value="ECO:0007669"/>
    <property type="project" value="TreeGrafter"/>
</dbReference>
<evidence type="ECO:0000256" key="8">
    <source>
        <dbReference type="ARBA" id="ARBA00022857"/>
    </source>
</evidence>
<evidence type="ECO:0000256" key="12">
    <source>
        <dbReference type="ARBA" id="ARBA00023239"/>
    </source>
</evidence>
<feature type="binding site" evidence="17">
    <location>
        <position position="459"/>
    </location>
    <ligand>
        <name>AMP</name>
        <dbReference type="ChEBI" id="CHEBI:456215"/>
    </ligand>
</feature>
<dbReference type="InterPro" id="IPR000631">
    <property type="entry name" value="CARKD"/>
</dbReference>
<evidence type="ECO:0000256" key="7">
    <source>
        <dbReference type="ARBA" id="ARBA00022840"/>
    </source>
</evidence>
<feature type="binding site" evidence="18">
    <location>
        <position position="166"/>
    </location>
    <ligand>
        <name>K(+)</name>
        <dbReference type="ChEBI" id="CHEBI:29103"/>
    </ligand>
</feature>
<dbReference type="NCBIfam" id="TIGR00197">
    <property type="entry name" value="yjeF_nterm"/>
    <property type="match status" value="1"/>
</dbReference>
<dbReference type="GO" id="GO:0052856">
    <property type="term" value="F:NAD(P)HX epimerase activity"/>
    <property type="evidence" value="ECO:0007669"/>
    <property type="project" value="UniProtKB-UniRule"/>
</dbReference>
<comment type="function">
    <text evidence="18">Catalyzes the epimerization of the S- and R-forms of NAD(P)HX, a damaged form of NAD(P)H that is a result of enzymatic or heat-dependent hydration. This is a prerequisite for the S-specific NAD(P)H-hydrate dehydratase to allow the repair of both epimers of NAD(P)HX.</text>
</comment>
<comment type="similarity">
    <text evidence="17">Belongs to the NnrD/CARKD family.</text>
</comment>
<evidence type="ECO:0000256" key="9">
    <source>
        <dbReference type="ARBA" id="ARBA00022958"/>
    </source>
</evidence>
<feature type="binding site" evidence="18">
    <location>
        <position position="127"/>
    </location>
    <ligand>
        <name>K(+)</name>
        <dbReference type="ChEBI" id="CHEBI:29103"/>
    </ligand>
</feature>
<dbReference type="PROSITE" id="PS51383">
    <property type="entry name" value="YJEF_C_3"/>
    <property type="match status" value="1"/>
</dbReference>
<evidence type="ECO:0000256" key="17">
    <source>
        <dbReference type="HAMAP-Rule" id="MF_01965"/>
    </source>
</evidence>
<dbReference type="CDD" id="cd01171">
    <property type="entry name" value="YXKO-related"/>
    <property type="match status" value="1"/>
</dbReference>
<evidence type="ECO:0000256" key="6">
    <source>
        <dbReference type="ARBA" id="ARBA00022741"/>
    </source>
</evidence>
<dbReference type="InterPro" id="IPR029056">
    <property type="entry name" value="Ribokinase-like"/>
</dbReference>
<feature type="binding site" evidence="17">
    <location>
        <position position="265"/>
    </location>
    <ligand>
        <name>(6S)-NADPHX</name>
        <dbReference type="ChEBI" id="CHEBI:64076"/>
    </ligand>
</feature>
<comment type="catalytic activity">
    <reaction evidence="16 17 19">
        <text>(6S)-NADPHX + ADP = AMP + phosphate + NADPH + H(+)</text>
        <dbReference type="Rhea" id="RHEA:32235"/>
        <dbReference type="ChEBI" id="CHEBI:15378"/>
        <dbReference type="ChEBI" id="CHEBI:43474"/>
        <dbReference type="ChEBI" id="CHEBI:57783"/>
        <dbReference type="ChEBI" id="CHEBI:64076"/>
        <dbReference type="ChEBI" id="CHEBI:456215"/>
        <dbReference type="ChEBI" id="CHEBI:456216"/>
        <dbReference type="EC" id="4.2.1.136"/>
    </reaction>
</comment>
<keyword evidence="10 17" id="KW-0520">NAD</keyword>
<comment type="catalytic activity">
    <reaction evidence="1 18 19">
        <text>(6R)-NADHX = (6S)-NADHX</text>
        <dbReference type="Rhea" id="RHEA:32215"/>
        <dbReference type="ChEBI" id="CHEBI:64074"/>
        <dbReference type="ChEBI" id="CHEBI:64075"/>
        <dbReference type="EC" id="5.1.99.6"/>
    </reaction>
</comment>
<feature type="domain" description="YjeF N-terminal" evidence="21">
    <location>
        <begin position="9"/>
        <end position="228"/>
    </location>
</feature>
<feature type="binding site" evidence="17">
    <location>
        <position position="460"/>
    </location>
    <ligand>
        <name>(6S)-NADPHX</name>
        <dbReference type="ChEBI" id="CHEBI:64076"/>
    </ligand>
</feature>
<keyword evidence="9 18" id="KW-0630">Potassium</keyword>
<dbReference type="PANTHER" id="PTHR12592">
    <property type="entry name" value="ATP-DEPENDENT (S)-NAD(P)H-HYDRATE DEHYDRATASE FAMILY MEMBER"/>
    <property type="match status" value="1"/>
</dbReference>
<evidence type="ECO:0000313" key="23">
    <source>
        <dbReference type="Proteomes" id="UP000503336"/>
    </source>
</evidence>
<dbReference type="PANTHER" id="PTHR12592:SF0">
    <property type="entry name" value="ATP-DEPENDENT (S)-NAD(P)H-HYDRATE DEHYDRATASE"/>
    <property type="match status" value="1"/>
</dbReference>
<dbReference type="Pfam" id="PF03853">
    <property type="entry name" value="YjeF_N"/>
    <property type="match status" value="1"/>
</dbReference>
<dbReference type="EC" id="4.2.1.136" evidence="19"/>
<feature type="binding site" evidence="18">
    <location>
        <begin position="131"/>
        <end position="137"/>
    </location>
    <ligand>
        <name>(6S)-NADPHX</name>
        <dbReference type="ChEBI" id="CHEBI:64076"/>
    </ligand>
</feature>
<evidence type="ECO:0000256" key="15">
    <source>
        <dbReference type="ARBA" id="ARBA00048238"/>
    </source>
</evidence>
<evidence type="ECO:0000256" key="1">
    <source>
        <dbReference type="ARBA" id="ARBA00000013"/>
    </source>
</evidence>
<dbReference type="NCBIfam" id="TIGR00196">
    <property type="entry name" value="yjeF_cterm"/>
    <property type="match status" value="1"/>
</dbReference>
<dbReference type="InterPro" id="IPR004443">
    <property type="entry name" value="YjeF_N_dom"/>
</dbReference>
<keyword evidence="13" id="KW-0511">Multifunctional enzyme</keyword>
<evidence type="ECO:0000313" key="22">
    <source>
        <dbReference type="EMBL" id="QIE54877.1"/>
    </source>
</evidence>
<comment type="similarity">
    <text evidence="4 19">In the C-terminal section; belongs to the NnrD/CARKD family.</text>
</comment>
<dbReference type="HAMAP" id="MF_01965">
    <property type="entry name" value="NADHX_dehydratase"/>
    <property type="match status" value="1"/>
</dbReference>
<reference evidence="22 23" key="1">
    <citation type="submission" date="2020-02" db="EMBL/GenBank/DDBJ databases">
        <title>complete genome sequence of Rhodobacteraceae bacterium.</title>
        <authorList>
            <person name="Park J."/>
            <person name="Kim Y.-S."/>
            <person name="Kim K.-H."/>
        </authorList>
    </citation>
    <scope>NUCLEOTIDE SEQUENCE [LARGE SCALE GENOMIC DNA]</scope>
    <source>
        <strain evidence="22 23">RR4-56</strain>
    </source>
</reference>
<feature type="binding site" evidence="18">
    <location>
        <begin position="61"/>
        <end position="65"/>
    </location>
    <ligand>
        <name>(6S)-NADPHX</name>
        <dbReference type="ChEBI" id="CHEBI:64076"/>
    </ligand>
</feature>
<dbReference type="Gene3D" id="3.40.1190.20">
    <property type="match status" value="1"/>
</dbReference>
<dbReference type="EMBL" id="CP049056">
    <property type="protein sequence ID" value="QIE54877.1"/>
    <property type="molecule type" value="Genomic_DNA"/>
</dbReference>
<accession>A0A7L5BWF7</accession>
<feature type="binding site" evidence="17">
    <location>
        <position position="328"/>
    </location>
    <ligand>
        <name>(6S)-NADPHX</name>
        <dbReference type="ChEBI" id="CHEBI:64076"/>
    </ligand>
</feature>
<evidence type="ECO:0000256" key="13">
    <source>
        <dbReference type="ARBA" id="ARBA00023268"/>
    </source>
</evidence>
<evidence type="ECO:0000256" key="4">
    <source>
        <dbReference type="ARBA" id="ARBA00009524"/>
    </source>
</evidence>
<evidence type="ECO:0000259" key="20">
    <source>
        <dbReference type="PROSITE" id="PS51383"/>
    </source>
</evidence>
<dbReference type="RefSeq" id="WP_165095871.1">
    <property type="nucleotide sequence ID" value="NZ_CP049056.1"/>
</dbReference>
<evidence type="ECO:0000256" key="14">
    <source>
        <dbReference type="ARBA" id="ARBA00025153"/>
    </source>
</evidence>
<dbReference type="InterPro" id="IPR030677">
    <property type="entry name" value="Nnr"/>
</dbReference>
<dbReference type="GO" id="GO:0005524">
    <property type="term" value="F:ATP binding"/>
    <property type="evidence" value="ECO:0007669"/>
    <property type="project" value="UniProtKB-UniRule"/>
</dbReference>
<evidence type="ECO:0000259" key="21">
    <source>
        <dbReference type="PROSITE" id="PS51385"/>
    </source>
</evidence>
<evidence type="ECO:0000256" key="11">
    <source>
        <dbReference type="ARBA" id="ARBA00023235"/>
    </source>
</evidence>
<comment type="caution">
    <text evidence="18">Lacks conserved residue(s) required for the propagation of feature annotation.</text>
</comment>
<dbReference type="Proteomes" id="UP000503336">
    <property type="component" value="Chromosome"/>
</dbReference>
<evidence type="ECO:0000256" key="18">
    <source>
        <dbReference type="HAMAP-Rule" id="MF_01966"/>
    </source>
</evidence>
<feature type="binding site" evidence="17">
    <location>
        <position position="381"/>
    </location>
    <ligand>
        <name>(6S)-NADPHX</name>
        <dbReference type="ChEBI" id="CHEBI:64076"/>
    </ligand>
</feature>
<protein>
    <recommendedName>
        <fullName evidence="19">Bifunctional NAD(P)H-hydrate repair enzyme</fullName>
    </recommendedName>
    <alternativeName>
        <fullName evidence="19">Nicotinamide nucleotide repair protein</fullName>
    </alternativeName>
    <domain>
        <recommendedName>
            <fullName evidence="19">ADP-dependent (S)-NAD(P)H-hydrate dehydratase</fullName>
            <ecNumber evidence="19">4.2.1.136</ecNumber>
        </recommendedName>
        <alternativeName>
            <fullName evidence="19">ADP-dependent NAD(P)HX dehydratase</fullName>
        </alternativeName>
    </domain>
    <domain>
        <recommendedName>
            <fullName evidence="19">NAD(P)H-hydrate epimerase</fullName>
            <ecNumber evidence="19">5.1.99.6</ecNumber>
        </recommendedName>
    </domain>
</protein>
<comment type="catalytic activity">
    <reaction evidence="15 17 19">
        <text>(6S)-NADHX + ADP = AMP + phosphate + NADH + H(+)</text>
        <dbReference type="Rhea" id="RHEA:32223"/>
        <dbReference type="ChEBI" id="CHEBI:15378"/>
        <dbReference type="ChEBI" id="CHEBI:43474"/>
        <dbReference type="ChEBI" id="CHEBI:57945"/>
        <dbReference type="ChEBI" id="CHEBI:64074"/>
        <dbReference type="ChEBI" id="CHEBI:456215"/>
        <dbReference type="ChEBI" id="CHEBI:456216"/>
        <dbReference type="EC" id="4.2.1.136"/>
    </reaction>
</comment>
<dbReference type="GO" id="GO:0046496">
    <property type="term" value="P:nicotinamide nucleotide metabolic process"/>
    <property type="evidence" value="ECO:0007669"/>
    <property type="project" value="UniProtKB-UniRule"/>
</dbReference>
<dbReference type="InterPro" id="IPR036652">
    <property type="entry name" value="YjeF_N_dom_sf"/>
</dbReference>
<feature type="binding site" evidence="18">
    <location>
        <position position="62"/>
    </location>
    <ligand>
        <name>K(+)</name>
        <dbReference type="ChEBI" id="CHEBI:29103"/>
    </ligand>
</feature>
<dbReference type="PROSITE" id="PS51385">
    <property type="entry name" value="YJEF_N"/>
    <property type="match status" value="1"/>
</dbReference>
<keyword evidence="6 17" id="KW-0547">Nucleotide-binding</keyword>
<organism evidence="22 23">
    <name type="scientific">Pikeienuella piscinae</name>
    <dbReference type="NCBI Taxonomy" id="2748098"/>
    <lineage>
        <taxon>Bacteria</taxon>
        <taxon>Pseudomonadati</taxon>
        <taxon>Pseudomonadota</taxon>
        <taxon>Alphaproteobacteria</taxon>
        <taxon>Rhodobacterales</taxon>
        <taxon>Paracoccaceae</taxon>
        <taxon>Pikeienuella</taxon>
    </lineage>
</organism>
<evidence type="ECO:0000256" key="5">
    <source>
        <dbReference type="ARBA" id="ARBA00022723"/>
    </source>
</evidence>
<name>A0A7L5BWF7_9RHOB</name>
<comment type="similarity">
    <text evidence="18">Belongs to the NnrE/AIBP family.</text>
</comment>
<keyword evidence="12 17" id="KW-0456">Lyase</keyword>
<evidence type="ECO:0000256" key="3">
    <source>
        <dbReference type="ARBA" id="ARBA00006001"/>
    </source>
</evidence>
<evidence type="ECO:0000256" key="10">
    <source>
        <dbReference type="ARBA" id="ARBA00023027"/>
    </source>
</evidence>
<evidence type="ECO:0000256" key="16">
    <source>
        <dbReference type="ARBA" id="ARBA00049209"/>
    </source>
</evidence>
<gene>
    <name evidence="18" type="primary">nnrE</name>
    <name evidence="17" type="synonym">nnrD</name>
    <name evidence="22" type="ORF">G5B40_05085</name>
</gene>
<dbReference type="InterPro" id="IPR017953">
    <property type="entry name" value="Carbohydrate_kinase_pred_CS"/>
</dbReference>
<dbReference type="SUPFAM" id="SSF53613">
    <property type="entry name" value="Ribokinase-like"/>
    <property type="match status" value="1"/>
</dbReference>
<keyword evidence="7 17" id="KW-0067">ATP-binding</keyword>
<feature type="binding site" evidence="17">
    <location>
        <begin position="426"/>
        <end position="430"/>
    </location>
    <ligand>
        <name>AMP</name>
        <dbReference type="ChEBI" id="CHEBI:456215"/>
    </ligand>
</feature>
<sequence>MELLTAAEMRAIERAAIESGVATGRELMERAGRGVVAAILDWRPALARAPGRAAVLCGPGNNGGDGFVIARHLKMRGWAVDVFLLGAPANLPPDAAENCSLWREMGAIRPLTEAADGRRSVHDLVIDALFGTGLTRPLEGAARVCAARSWRRFGGAGAVVAVDVPSGMCADSGRALQAEPSDEAAATKCDLTVTFHHERLGHRLAQGPSQLCGDVRVVDIGLAGVPAAAARLGAPNRPGLSKTIGHKYSHGHALILSGGVGRGGAARLAARGALRVGAGLVTLAAPPAAIIENASRLDAIMLRSVKGIEGISELLVDRRINVVALGPGLGVGENTCAKVGAALANEERGAVLDADALSSYQDEPETLFRLTRGRSVVLTPHMGEFGRLFPAVAEKLVAPAARGPAFSKLDAARAAAALAGCIILLKGPDTVVAAPDGEAVVVSAHYERACPWLATAGAGDVLAGMIAGLIARGFHPFRAAESAAWLHQEAARGFGPGLIAEDIPERLPAVFRDLGL</sequence>
<dbReference type="HAMAP" id="MF_01966">
    <property type="entry name" value="NADHX_epimerase"/>
    <property type="match status" value="1"/>
</dbReference>
<comment type="cofactor">
    <cofactor evidence="17">
        <name>Mg(2+)</name>
        <dbReference type="ChEBI" id="CHEBI:18420"/>
    </cofactor>
</comment>
<comment type="subunit">
    <text evidence="17">Homotetramer.</text>
</comment>
<keyword evidence="11 18" id="KW-0413">Isomerase</keyword>
<feature type="domain" description="YjeF C-terminal" evidence="20">
    <location>
        <begin position="230"/>
        <end position="514"/>
    </location>
</feature>
<proteinExistence type="inferred from homology"/>
<comment type="function">
    <text evidence="14 19">Bifunctional enzyme that catalyzes the epimerization of the S- and R-forms of NAD(P)HX and the dehydration of the S-form of NAD(P)HX at the expense of ADP, which is converted to AMP. This allows the repair of both epimers of NAD(P)HX, a damaged form of NAD(P)H that is a result of enzymatic or heat-dependent hydration.</text>
</comment>
<comment type="function">
    <text evidence="17">Catalyzes the dehydration of the S-form of NAD(P)HX at the expense of ADP, which is converted to AMP. Together with NAD(P)HX epimerase, which catalyzes the epimerization of the S- and R-forms, the enzyme allows the repair of both epimers of NAD(P)HX, a damaged form of NAD(P)H that is a result of enzymatic or heat-dependent hydration.</text>
</comment>
<dbReference type="GO" id="GO:0052855">
    <property type="term" value="F:ADP-dependent NAD(P)H-hydrate dehydratase activity"/>
    <property type="evidence" value="ECO:0007669"/>
    <property type="project" value="UniProtKB-UniRule"/>
</dbReference>
<dbReference type="GO" id="GO:0046872">
    <property type="term" value="F:metal ion binding"/>
    <property type="evidence" value="ECO:0007669"/>
    <property type="project" value="UniProtKB-UniRule"/>
</dbReference>
<dbReference type="PROSITE" id="PS01050">
    <property type="entry name" value="YJEF_C_2"/>
    <property type="match status" value="1"/>
</dbReference>
<feature type="binding site" evidence="18">
    <location>
        <position position="163"/>
    </location>
    <ligand>
        <name>(6S)-NADPHX</name>
        <dbReference type="ChEBI" id="CHEBI:64076"/>
    </ligand>
</feature>
<dbReference type="Gene3D" id="3.40.50.10260">
    <property type="entry name" value="YjeF N-terminal domain"/>
    <property type="match status" value="1"/>
</dbReference>
<dbReference type="AlphaFoldDB" id="A0A7L5BWF7"/>
<evidence type="ECO:0000256" key="19">
    <source>
        <dbReference type="PIRNR" id="PIRNR017184"/>
    </source>
</evidence>
<comment type="similarity">
    <text evidence="3 19">In the N-terminal section; belongs to the NnrE/AIBP family.</text>
</comment>